<dbReference type="GO" id="GO:0006281">
    <property type="term" value="P:DNA repair"/>
    <property type="evidence" value="ECO:0007669"/>
    <property type="project" value="InterPro"/>
</dbReference>
<dbReference type="PANTHER" id="PTHR30255">
    <property type="entry name" value="SINGLE-STRANDED-DNA-SPECIFIC EXONUCLEASE RECJ"/>
    <property type="match status" value="1"/>
</dbReference>
<dbReference type="EMBL" id="ACYH01000031">
    <property type="protein sequence ID" value="EEV20542.1"/>
    <property type="molecule type" value="Genomic_DNA"/>
</dbReference>
<dbReference type="InterPro" id="IPR004610">
    <property type="entry name" value="RecJ"/>
</dbReference>
<dbReference type="InterPro" id="IPR038763">
    <property type="entry name" value="DHH_sf"/>
</dbReference>
<keyword evidence="3" id="KW-0540">Nuclease</keyword>
<dbReference type="RefSeq" id="WP_006188594.1">
    <property type="nucleotide sequence ID" value="NZ_ACYH01000031.1"/>
</dbReference>
<dbReference type="InterPro" id="IPR003156">
    <property type="entry name" value="DHHA1_dom"/>
</dbReference>
<dbReference type="GO" id="GO:0006310">
    <property type="term" value="P:DNA recombination"/>
    <property type="evidence" value="ECO:0007669"/>
    <property type="project" value="InterPro"/>
</dbReference>
<dbReference type="GO" id="GO:0003676">
    <property type="term" value="F:nucleic acid binding"/>
    <property type="evidence" value="ECO:0007669"/>
    <property type="project" value="InterPro"/>
</dbReference>
<organism evidence="9 10">
    <name type="scientific">Treponema vincentii ATCC 35580</name>
    <dbReference type="NCBI Taxonomy" id="596324"/>
    <lineage>
        <taxon>Bacteria</taxon>
        <taxon>Pseudomonadati</taxon>
        <taxon>Spirochaetota</taxon>
        <taxon>Spirochaetia</taxon>
        <taxon>Spirochaetales</taxon>
        <taxon>Treponemataceae</taxon>
        <taxon>Treponema</taxon>
    </lineage>
</organism>
<evidence type="ECO:0000256" key="4">
    <source>
        <dbReference type="ARBA" id="ARBA00022801"/>
    </source>
</evidence>
<dbReference type="SUPFAM" id="SSF64182">
    <property type="entry name" value="DHH phosphoesterases"/>
    <property type="match status" value="2"/>
</dbReference>
<dbReference type="Pfam" id="PF02272">
    <property type="entry name" value="DHHA1"/>
    <property type="match status" value="1"/>
</dbReference>
<evidence type="ECO:0000259" key="6">
    <source>
        <dbReference type="Pfam" id="PF01368"/>
    </source>
</evidence>
<evidence type="ECO:0000256" key="1">
    <source>
        <dbReference type="ARBA" id="ARBA00005915"/>
    </source>
</evidence>
<dbReference type="AlphaFoldDB" id="C8PPU2"/>
<evidence type="ECO:0000256" key="3">
    <source>
        <dbReference type="ARBA" id="ARBA00022722"/>
    </source>
</evidence>
<comment type="caution">
    <text evidence="9">The sequence shown here is derived from an EMBL/GenBank/DDBJ whole genome shotgun (WGS) entry which is preliminary data.</text>
</comment>
<protein>
    <recommendedName>
        <fullName evidence="2">Single-stranded-DNA-specific exonuclease RecJ</fullName>
    </recommendedName>
</protein>
<dbReference type="NCBIfam" id="TIGR00644">
    <property type="entry name" value="recJ"/>
    <property type="match status" value="1"/>
</dbReference>
<feature type="domain" description="RecJ OB" evidence="8">
    <location>
        <begin position="594"/>
        <end position="702"/>
    </location>
</feature>
<dbReference type="PANTHER" id="PTHR30255:SF2">
    <property type="entry name" value="SINGLE-STRANDED-DNA-SPECIFIC EXONUCLEASE RECJ"/>
    <property type="match status" value="1"/>
</dbReference>
<dbReference type="STRING" id="596324.TREVI0001_1404"/>
<keyword evidence="5 9" id="KW-0269">Exonuclease</keyword>
<sequence>MNWEKKDIDPDIVRSMAQQYGCSPLVASILLRRGIAEGSEAFFHLENDLRYVHNPFLFTNMEDAVDRLLDAKEEGERVLIFGDRDADGITAVTVLYEALTDLGILTTWRIPTGDEPYGLSCEAVDAHEADGGTLIVTVDCGISNIEEIAYAAEKGIDVIVIDHHTPQDKLPDAAVIINCKVPGSGYPNSHLSGCATAWKVVVALRFGLLDIYKQQICLLNVRPVNDAFAVEAIHTVNLVETARISETIIPGMVSFSDTRLGRFLQGQQIFVWDKELQLKQLEKVFGKSVEFYVNDFRLECAKFSPQLAELSLLRLKNLSRIGKYNDTPMSELDGFFNIFITLVQQAHNLYGEKEKSELQLVALSLLADLMQLTGENRILVKQGLAAINAAPRAGLSELMIKQGLIGKQIGTNDIAWNITPVINATGRMGKPETAIRLFLEKDPGVRNELATAIIAMNEDRKELGKTGWAVAEPIARESLAKYREKLTVVVSDKIHRGITGILSNRLADRFNVPSMVICLMENGTAVGSLRSARGYRVLSLLEAYPDFFLDYGGHAFAAGFSLMQEKVAPFLKKVQEFTAAIEFDENSEHPSLAIDAELPHGYLTPDLLTVLDTFEPYGEGFPPLLFAVKGVTITAASIMGKTQPQHLRLTLDCGTYKWTAVYWQAADKLNVEFKIGDSIDAVFTVSRNSFNGNTVPQMVIQDMRKTGADTR</sequence>
<dbReference type="Gene3D" id="2.40.50.460">
    <property type="match status" value="1"/>
</dbReference>
<evidence type="ECO:0000259" key="8">
    <source>
        <dbReference type="Pfam" id="PF17768"/>
    </source>
</evidence>
<dbReference type="InterPro" id="IPR051673">
    <property type="entry name" value="SSDNA_exonuclease_RecJ"/>
</dbReference>
<dbReference type="InterPro" id="IPR041122">
    <property type="entry name" value="RecJ_OB"/>
</dbReference>
<feature type="domain" description="DHHA1" evidence="7">
    <location>
        <begin position="487"/>
        <end position="578"/>
    </location>
</feature>
<accession>C8PPU2</accession>
<reference evidence="9 10" key="1">
    <citation type="submission" date="2009-07" db="EMBL/GenBank/DDBJ databases">
        <authorList>
            <person name="Madupu R."/>
            <person name="Sebastian Y."/>
            <person name="Durkin A.S."/>
            <person name="Torralba M."/>
            <person name="Methe B."/>
            <person name="Sutton G.G."/>
            <person name="Strausberg R.L."/>
            <person name="Nelson K.E."/>
        </authorList>
    </citation>
    <scope>NUCLEOTIDE SEQUENCE [LARGE SCALE GENOMIC DNA]</scope>
    <source>
        <strain evidence="9 10">ATCC 35580</strain>
    </source>
</reference>
<dbReference type="Pfam" id="PF17768">
    <property type="entry name" value="RecJ_OB"/>
    <property type="match status" value="1"/>
</dbReference>
<dbReference type="InterPro" id="IPR001667">
    <property type="entry name" value="DDH_dom"/>
</dbReference>
<evidence type="ECO:0000313" key="10">
    <source>
        <dbReference type="Proteomes" id="UP000004509"/>
    </source>
</evidence>
<evidence type="ECO:0000313" key="9">
    <source>
        <dbReference type="EMBL" id="EEV20542.1"/>
    </source>
</evidence>
<feature type="domain" description="DDH" evidence="6">
    <location>
        <begin position="77"/>
        <end position="202"/>
    </location>
</feature>
<proteinExistence type="inferred from homology"/>
<keyword evidence="4 9" id="KW-0378">Hydrolase</keyword>
<dbReference type="Gene3D" id="3.90.1640.30">
    <property type="match status" value="2"/>
</dbReference>
<dbReference type="Proteomes" id="UP000004509">
    <property type="component" value="Unassembled WGS sequence"/>
</dbReference>
<dbReference type="GO" id="GO:0008409">
    <property type="term" value="F:5'-3' exonuclease activity"/>
    <property type="evidence" value="ECO:0007669"/>
    <property type="project" value="InterPro"/>
</dbReference>
<evidence type="ECO:0000256" key="5">
    <source>
        <dbReference type="ARBA" id="ARBA00022839"/>
    </source>
</evidence>
<dbReference type="OrthoDB" id="9809852at2"/>
<evidence type="ECO:0000256" key="2">
    <source>
        <dbReference type="ARBA" id="ARBA00019841"/>
    </source>
</evidence>
<gene>
    <name evidence="9" type="primary">recJ</name>
    <name evidence="9" type="ORF">TREVI0001_1404</name>
</gene>
<evidence type="ECO:0000259" key="7">
    <source>
        <dbReference type="Pfam" id="PF02272"/>
    </source>
</evidence>
<dbReference type="Pfam" id="PF01368">
    <property type="entry name" value="DHH"/>
    <property type="match status" value="1"/>
</dbReference>
<name>C8PPU2_9SPIR</name>
<dbReference type="eggNOG" id="COG0608">
    <property type="taxonomic scope" value="Bacteria"/>
</dbReference>
<comment type="similarity">
    <text evidence="1">Belongs to the RecJ family.</text>
</comment>